<gene>
    <name evidence="7" type="ORF">RRG08_041739</name>
</gene>
<dbReference type="AlphaFoldDB" id="A0AAE0YYU5"/>
<protein>
    <recommendedName>
        <fullName evidence="6">IGFBP N-terminal domain-containing protein</fullName>
    </recommendedName>
</protein>
<dbReference type="PROSITE" id="PS51257">
    <property type="entry name" value="PROKAR_LIPOPROTEIN"/>
    <property type="match status" value="1"/>
</dbReference>
<evidence type="ECO:0000256" key="5">
    <source>
        <dbReference type="SAM" id="SignalP"/>
    </source>
</evidence>
<evidence type="ECO:0000256" key="1">
    <source>
        <dbReference type="ARBA" id="ARBA00004613"/>
    </source>
</evidence>
<evidence type="ECO:0000256" key="3">
    <source>
        <dbReference type="ARBA" id="ARBA00022729"/>
    </source>
</evidence>
<dbReference type="EMBL" id="JAWDGP010005075">
    <property type="protein sequence ID" value="KAK3759784.1"/>
    <property type="molecule type" value="Genomic_DNA"/>
</dbReference>
<evidence type="ECO:0000259" key="6">
    <source>
        <dbReference type="PROSITE" id="PS51323"/>
    </source>
</evidence>
<keyword evidence="8" id="KW-1185">Reference proteome</keyword>
<comment type="caution">
    <text evidence="7">The sequence shown here is derived from an EMBL/GenBank/DDBJ whole genome shotgun (WGS) entry which is preliminary data.</text>
</comment>
<dbReference type="GO" id="GO:0005520">
    <property type="term" value="F:insulin-like growth factor binding"/>
    <property type="evidence" value="ECO:0007669"/>
    <property type="project" value="InterPro"/>
</dbReference>
<dbReference type="InterPro" id="IPR009030">
    <property type="entry name" value="Growth_fac_rcpt_cys_sf"/>
</dbReference>
<proteinExistence type="predicted"/>
<dbReference type="SUPFAM" id="SSF57184">
    <property type="entry name" value="Growth factor receptor domain"/>
    <property type="match status" value="1"/>
</dbReference>
<dbReference type="PANTHER" id="PTHR14186">
    <property type="entry name" value="INSULIN-LIKE GROWTH FACTOR BINDING PROTEIN-RELATED"/>
    <property type="match status" value="1"/>
</dbReference>
<dbReference type="InterPro" id="IPR000867">
    <property type="entry name" value="IGFBP-like"/>
</dbReference>
<reference evidence="7" key="1">
    <citation type="journal article" date="2023" name="G3 (Bethesda)">
        <title>A reference genome for the long-term kleptoplast-retaining sea slug Elysia crispata morphotype clarki.</title>
        <authorList>
            <person name="Eastman K.E."/>
            <person name="Pendleton A.L."/>
            <person name="Shaikh M.A."/>
            <person name="Suttiyut T."/>
            <person name="Ogas R."/>
            <person name="Tomko P."/>
            <person name="Gavelis G."/>
            <person name="Widhalm J.R."/>
            <person name="Wisecaver J.H."/>
        </authorList>
    </citation>
    <scope>NUCLEOTIDE SEQUENCE</scope>
    <source>
        <strain evidence="7">ECLA1</strain>
    </source>
</reference>
<name>A0AAE0YYU5_9GAST</name>
<dbReference type="InterPro" id="IPR011390">
    <property type="entry name" value="IGFBP_rP_mac25"/>
</dbReference>
<evidence type="ECO:0000313" key="8">
    <source>
        <dbReference type="Proteomes" id="UP001283361"/>
    </source>
</evidence>
<dbReference type="GO" id="GO:0005576">
    <property type="term" value="C:extracellular region"/>
    <property type="evidence" value="ECO:0007669"/>
    <property type="project" value="UniProtKB-SubCell"/>
</dbReference>
<feature type="signal peptide" evidence="5">
    <location>
        <begin position="1"/>
        <end position="43"/>
    </location>
</feature>
<keyword evidence="4" id="KW-1015">Disulfide bond</keyword>
<organism evidence="7 8">
    <name type="scientific">Elysia crispata</name>
    <name type="common">lettuce slug</name>
    <dbReference type="NCBI Taxonomy" id="231223"/>
    <lineage>
        <taxon>Eukaryota</taxon>
        <taxon>Metazoa</taxon>
        <taxon>Spiralia</taxon>
        <taxon>Lophotrochozoa</taxon>
        <taxon>Mollusca</taxon>
        <taxon>Gastropoda</taxon>
        <taxon>Heterobranchia</taxon>
        <taxon>Euthyneura</taxon>
        <taxon>Panpulmonata</taxon>
        <taxon>Sacoglossa</taxon>
        <taxon>Placobranchoidea</taxon>
        <taxon>Plakobranchidae</taxon>
        <taxon>Elysia</taxon>
    </lineage>
</organism>
<dbReference type="Gene3D" id="4.10.40.20">
    <property type="match status" value="1"/>
</dbReference>
<feature type="chain" id="PRO_5042278025" description="IGFBP N-terminal domain-containing protein" evidence="5">
    <location>
        <begin position="44"/>
        <end position="275"/>
    </location>
</feature>
<evidence type="ECO:0000256" key="2">
    <source>
        <dbReference type="ARBA" id="ARBA00022525"/>
    </source>
</evidence>
<dbReference type="PANTHER" id="PTHR14186:SF20">
    <property type="entry name" value="CYSTEINE-RICH MOTOR NEURON 1 PROTEIN-LIKE"/>
    <property type="match status" value="1"/>
</dbReference>
<evidence type="ECO:0000256" key="4">
    <source>
        <dbReference type="ARBA" id="ARBA00023157"/>
    </source>
</evidence>
<comment type="subcellular location">
    <subcellularLocation>
        <location evidence="1">Secreted</location>
    </subcellularLocation>
</comment>
<dbReference type="Proteomes" id="UP001283361">
    <property type="component" value="Unassembled WGS sequence"/>
</dbReference>
<evidence type="ECO:0000313" key="7">
    <source>
        <dbReference type="EMBL" id="KAK3759784.1"/>
    </source>
</evidence>
<dbReference type="GO" id="GO:0009966">
    <property type="term" value="P:regulation of signal transduction"/>
    <property type="evidence" value="ECO:0007669"/>
    <property type="project" value="TreeGrafter"/>
</dbReference>
<feature type="domain" description="IGFBP N-terminal" evidence="6">
    <location>
        <begin position="42"/>
        <end position="117"/>
    </location>
</feature>
<dbReference type="GO" id="GO:0001558">
    <property type="term" value="P:regulation of cell growth"/>
    <property type="evidence" value="ECO:0007669"/>
    <property type="project" value="InterPro"/>
</dbReference>
<dbReference type="SMART" id="SM00121">
    <property type="entry name" value="IB"/>
    <property type="match status" value="1"/>
</dbReference>
<keyword evidence="2" id="KW-0964">Secreted</keyword>
<sequence>MRELPAFMSCVTSNSFTLGRVHLLWHLVLCLTISCLMCQFVEALKCPPCSKIHCSPRKASRLQCKGGTTTGVCGCCPVCAKLEHEKCGGDYSYQGKCDKGLTCVPTSSPSTYISRVHTLRSEAVGVCKKVVKKNSRGQQRDAAARKSCRPKCSPELCQRRPKAVCSARDSANTMMSCQGKCQHTSCRACKIVKEPKCPTCARDDFRCIRKFGRCIQKHFCKLRKRKCKPKNIKNISELTGKFVCEIPKCLSSQWPRDEPLAHPLTLTARDSKFES</sequence>
<dbReference type="Pfam" id="PF00219">
    <property type="entry name" value="IGFBP"/>
    <property type="match status" value="1"/>
</dbReference>
<accession>A0AAE0YYU5</accession>
<dbReference type="PROSITE" id="PS51323">
    <property type="entry name" value="IGFBP_N_2"/>
    <property type="match status" value="1"/>
</dbReference>
<keyword evidence="3 5" id="KW-0732">Signal</keyword>